<evidence type="ECO:0000313" key="3">
    <source>
        <dbReference type="Proteomes" id="UP000019140"/>
    </source>
</evidence>
<protein>
    <recommendedName>
        <fullName evidence="1">Solute-binding protein family 5 domain-containing protein</fullName>
    </recommendedName>
</protein>
<name>W4LNR5_9BACT</name>
<dbReference type="InterPro" id="IPR000914">
    <property type="entry name" value="SBP_5_dom"/>
</dbReference>
<reference evidence="2 3" key="1">
    <citation type="journal article" date="2014" name="Nature">
        <title>An environmental bacterial taxon with a large and distinct metabolic repertoire.</title>
        <authorList>
            <person name="Wilson M.C."/>
            <person name="Mori T."/>
            <person name="Ruckert C."/>
            <person name="Uria A.R."/>
            <person name="Helf M.J."/>
            <person name="Takada K."/>
            <person name="Gernert C."/>
            <person name="Steffens U.A."/>
            <person name="Heycke N."/>
            <person name="Schmitt S."/>
            <person name="Rinke C."/>
            <person name="Helfrich E.J."/>
            <person name="Brachmann A.O."/>
            <person name="Gurgui C."/>
            <person name="Wakimoto T."/>
            <person name="Kracht M."/>
            <person name="Crusemann M."/>
            <person name="Hentschel U."/>
            <person name="Abe I."/>
            <person name="Matsunaga S."/>
            <person name="Kalinowski J."/>
            <person name="Takeyama H."/>
            <person name="Piel J."/>
        </authorList>
    </citation>
    <scope>NUCLEOTIDE SEQUENCE [LARGE SCALE GENOMIC DNA]</scope>
    <source>
        <strain evidence="3">TSY2</strain>
    </source>
</reference>
<sequence length="259" mass="29827">NLEYPKSLSFWGVAINADKKPFDDVRVRKAMTLAINRYDMAKTLYPLSGLGTVGGLNHPNTKWKLPEEELQLMPGFGKDYEASIKEAKRLLTEAGYPNGFKTALHNRAVKLPYIDFGVYLVSAWKKIGVEAEHKLVESASWIKDLRSRNFALAVNPAGSITGDPDEHMVRWTSTAPNNYGRFKNARYDDLFHQQSREIDEAKRLQLVHEMQKEILENAHWLSGLFWTRIEVRSSLIRGYSAHPSHWDNRRLQDMWLAKE</sequence>
<keyword evidence="3" id="KW-1185">Reference proteome</keyword>
<dbReference type="Pfam" id="PF00496">
    <property type="entry name" value="SBP_bac_5"/>
    <property type="match status" value="1"/>
</dbReference>
<dbReference type="InterPro" id="IPR039424">
    <property type="entry name" value="SBP_5"/>
</dbReference>
<dbReference type="SUPFAM" id="SSF53850">
    <property type="entry name" value="Periplasmic binding protein-like II"/>
    <property type="match status" value="1"/>
</dbReference>
<accession>W4LNR5</accession>
<dbReference type="AlphaFoldDB" id="W4LNR5"/>
<dbReference type="Gene3D" id="3.40.190.10">
    <property type="entry name" value="Periplasmic binding protein-like II"/>
    <property type="match status" value="1"/>
</dbReference>
<dbReference type="GO" id="GO:0015833">
    <property type="term" value="P:peptide transport"/>
    <property type="evidence" value="ECO:0007669"/>
    <property type="project" value="TreeGrafter"/>
</dbReference>
<dbReference type="Proteomes" id="UP000019140">
    <property type="component" value="Unassembled WGS sequence"/>
</dbReference>
<dbReference type="HOGENOM" id="CLU_910946_0_0_7"/>
<dbReference type="PANTHER" id="PTHR30290:SF83">
    <property type="entry name" value="ABC TRANSPORTER SUBSTRATE-BINDING PROTEIN"/>
    <property type="match status" value="1"/>
</dbReference>
<comment type="caution">
    <text evidence="2">The sequence shown here is derived from an EMBL/GenBank/DDBJ whole genome shotgun (WGS) entry which is preliminary data.</text>
</comment>
<organism evidence="2 3">
    <name type="scientific">Candidatus Entotheonella gemina</name>
    <dbReference type="NCBI Taxonomy" id="1429439"/>
    <lineage>
        <taxon>Bacteria</taxon>
        <taxon>Pseudomonadati</taxon>
        <taxon>Nitrospinota/Tectimicrobiota group</taxon>
        <taxon>Candidatus Tectimicrobiota</taxon>
        <taxon>Candidatus Entotheonellia</taxon>
        <taxon>Candidatus Entotheonellales</taxon>
        <taxon>Candidatus Entotheonellaceae</taxon>
        <taxon>Candidatus Entotheonella</taxon>
    </lineage>
</organism>
<feature type="non-terminal residue" evidence="2">
    <location>
        <position position="1"/>
    </location>
</feature>
<evidence type="ECO:0000259" key="1">
    <source>
        <dbReference type="Pfam" id="PF00496"/>
    </source>
</evidence>
<proteinExistence type="predicted"/>
<gene>
    <name evidence="2" type="ORF">ETSY2_41075</name>
</gene>
<dbReference type="GO" id="GO:1904680">
    <property type="term" value="F:peptide transmembrane transporter activity"/>
    <property type="evidence" value="ECO:0007669"/>
    <property type="project" value="TreeGrafter"/>
</dbReference>
<dbReference type="PANTHER" id="PTHR30290">
    <property type="entry name" value="PERIPLASMIC BINDING COMPONENT OF ABC TRANSPORTER"/>
    <property type="match status" value="1"/>
</dbReference>
<evidence type="ECO:0000313" key="2">
    <source>
        <dbReference type="EMBL" id="ETW99345.1"/>
    </source>
</evidence>
<feature type="domain" description="Solute-binding protein family 5" evidence="1">
    <location>
        <begin position="6"/>
        <end position="178"/>
    </location>
</feature>
<dbReference type="EMBL" id="AZHX01001849">
    <property type="protein sequence ID" value="ETW99345.1"/>
    <property type="molecule type" value="Genomic_DNA"/>
</dbReference>
<dbReference type="Gene3D" id="3.10.105.10">
    <property type="entry name" value="Dipeptide-binding Protein, Domain 3"/>
    <property type="match status" value="1"/>
</dbReference>